<evidence type="ECO:0000256" key="1">
    <source>
        <dbReference type="ARBA" id="ARBA00009104"/>
    </source>
</evidence>
<evidence type="ECO:0000256" key="5">
    <source>
        <dbReference type="ARBA" id="ARBA00032897"/>
    </source>
</evidence>
<comment type="catalytic activity">
    <reaction evidence="6">
        <text>UDP-N-acetyl-alpha-D-glucosamine + ATP = UDP-N-acetyl-alpha-D-glucosamine 3'-phosphate + ADP + H(+)</text>
        <dbReference type="Rhea" id="RHEA:32671"/>
        <dbReference type="ChEBI" id="CHEBI:15378"/>
        <dbReference type="ChEBI" id="CHEBI:30616"/>
        <dbReference type="ChEBI" id="CHEBI:57705"/>
        <dbReference type="ChEBI" id="CHEBI:64353"/>
        <dbReference type="ChEBI" id="CHEBI:456216"/>
        <dbReference type="EC" id="2.7.1.176"/>
    </reaction>
</comment>
<evidence type="ECO:0000256" key="3">
    <source>
        <dbReference type="ARBA" id="ARBA00022741"/>
    </source>
</evidence>
<keyword evidence="3" id="KW-0547">Nucleotide-binding</keyword>
<dbReference type="Pfam" id="PF06414">
    <property type="entry name" value="Zeta_toxin"/>
    <property type="match status" value="1"/>
</dbReference>
<name>A0ABS7K6X8_9BACI</name>
<evidence type="ECO:0000313" key="8">
    <source>
        <dbReference type="EMBL" id="MBY0097964.1"/>
    </source>
</evidence>
<evidence type="ECO:0000256" key="2">
    <source>
        <dbReference type="ARBA" id="ARBA00011963"/>
    </source>
</evidence>
<dbReference type="EC" id="2.7.1.176" evidence="2"/>
<organism evidence="8 9">
    <name type="scientific">Mesobacillus maritimus</name>
    <dbReference type="NCBI Taxonomy" id="1643336"/>
    <lineage>
        <taxon>Bacteria</taxon>
        <taxon>Bacillati</taxon>
        <taxon>Bacillota</taxon>
        <taxon>Bacilli</taxon>
        <taxon>Bacillales</taxon>
        <taxon>Bacillaceae</taxon>
        <taxon>Mesobacillus</taxon>
    </lineage>
</organism>
<evidence type="ECO:0000256" key="6">
    <source>
        <dbReference type="ARBA" id="ARBA00048178"/>
    </source>
</evidence>
<evidence type="ECO:0000259" key="7">
    <source>
        <dbReference type="Pfam" id="PF06414"/>
    </source>
</evidence>
<dbReference type="InterPro" id="IPR027417">
    <property type="entry name" value="P-loop_NTPase"/>
</dbReference>
<dbReference type="Proteomes" id="UP000769780">
    <property type="component" value="Unassembled WGS sequence"/>
</dbReference>
<dbReference type="PANTHER" id="PTHR39206">
    <property type="entry name" value="SLL8004 PROTEIN"/>
    <property type="match status" value="1"/>
</dbReference>
<keyword evidence="4" id="KW-0067">ATP-binding</keyword>
<proteinExistence type="inferred from homology"/>
<evidence type="ECO:0000313" key="9">
    <source>
        <dbReference type="Proteomes" id="UP000769780"/>
    </source>
</evidence>
<accession>A0ABS7K6X8</accession>
<feature type="domain" description="Zeta toxin" evidence="7">
    <location>
        <begin position="58"/>
        <end position="233"/>
    </location>
</feature>
<dbReference type="EMBL" id="JACWFH010000017">
    <property type="protein sequence ID" value="MBY0097964.1"/>
    <property type="molecule type" value="Genomic_DNA"/>
</dbReference>
<dbReference type="RefSeq" id="WP_221874184.1">
    <property type="nucleotide sequence ID" value="NZ_JACWFH010000017.1"/>
</dbReference>
<reference evidence="8 9" key="1">
    <citation type="submission" date="2020-07" db="EMBL/GenBank/DDBJ databases">
        <title>Fungal Genomes of the International Space Station.</title>
        <authorList>
            <person name="Seuylemezian A."/>
            <person name="Singh N.K."/>
            <person name="Wood J."/>
            <person name="Venkateswaran K."/>
        </authorList>
    </citation>
    <scope>NUCLEOTIDE SEQUENCE [LARGE SCALE GENOMIC DNA]</scope>
    <source>
        <strain evidence="8 9">PL-B2</strain>
    </source>
</reference>
<comment type="caution">
    <text evidence="8">The sequence shown here is derived from an EMBL/GenBank/DDBJ whole genome shotgun (WGS) entry which is preliminary data.</text>
</comment>
<dbReference type="InterPro" id="IPR010488">
    <property type="entry name" value="Zeta_toxin_domain"/>
</dbReference>
<keyword evidence="9" id="KW-1185">Reference proteome</keyword>
<evidence type="ECO:0000256" key="4">
    <source>
        <dbReference type="ARBA" id="ARBA00022840"/>
    </source>
</evidence>
<dbReference type="PANTHER" id="PTHR39206:SF1">
    <property type="entry name" value="SLL8004 PROTEIN"/>
    <property type="match status" value="1"/>
</dbReference>
<dbReference type="Gene3D" id="3.40.50.300">
    <property type="entry name" value="P-loop containing nucleotide triphosphate hydrolases"/>
    <property type="match status" value="1"/>
</dbReference>
<protein>
    <recommendedName>
        <fullName evidence="5">UDP-N-acetylglucosamine kinase</fullName>
        <ecNumber evidence="2">2.7.1.176</ecNumber>
    </recommendedName>
    <alternativeName>
        <fullName evidence="5">UDP-N-acetylglucosamine kinase</fullName>
    </alternativeName>
</protein>
<sequence>MRFIKKLQNRLVRKNLRNPGRIILKDTKRLYSTKNGIYKPERKKLHQTILHQLQKNAVKGSNPPHAFFFGGGSGSGKTTLKINMLKEHPLLKSINAVHVDPDEIKQYLPEFEQYKKVDPEYAALLVHKESCDIRDRLVDDLITNQKNFIYESTMAKPQKYKKLFTRLHHEGYKVHLYITDIPVSLAIQRIASRAKQDGRIVPIKAIESTHKLIPKTFLNVRDLTDSYHIYNSQEGMELVTSSTVRNRTHYHEFIKKES</sequence>
<gene>
    <name evidence="8" type="ORF">H0185_14255</name>
</gene>
<comment type="similarity">
    <text evidence="1">Belongs to the zeta toxin family.</text>
</comment>
<dbReference type="SUPFAM" id="SSF52540">
    <property type="entry name" value="P-loop containing nucleoside triphosphate hydrolases"/>
    <property type="match status" value="1"/>
</dbReference>